<evidence type="ECO:0000313" key="2">
    <source>
        <dbReference type="Proteomes" id="UP000828390"/>
    </source>
</evidence>
<evidence type="ECO:0000313" key="1">
    <source>
        <dbReference type="EMBL" id="KAH3768779.1"/>
    </source>
</evidence>
<accession>A0A9D4DYQ1</accession>
<protein>
    <submittedName>
        <fullName evidence="1">Uncharacterized protein</fullName>
    </submittedName>
</protein>
<keyword evidence="2" id="KW-1185">Reference proteome</keyword>
<reference evidence="1" key="2">
    <citation type="submission" date="2020-11" db="EMBL/GenBank/DDBJ databases">
        <authorList>
            <person name="McCartney M.A."/>
            <person name="Auch B."/>
            <person name="Kono T."/>
            <person name="Mallez S."/>
            <person name="Becker A."/>
            <person name="Gohl D.M."/>
            <person name="Silverstein K.A.T."/>
            <person name="Koren S."/>
            <person name="Bechman K.B."/>
            <person name="Herman A."/>
            <person name="Abrahante J.E."/>
            <person name="Garbe J."/>
        </authorList>
    </citation>
    <scope>NUCLEOTIDE SEQUENCE</scope>
    <source>
        <strain evidence="1">Duluth1</strain>
        <tissue evidence="1">Whole animal</tissue>
    </source>
</reference>
<proteinExistence type="predicted"/>
<name>A0A9D4DYQ1_DREPO</name>
<reference evidence="1" key="1">
    <citation type="journal article" date="2019" name="bioRxiv">
        <title>The Genome of the Zebra Mussel, Dreissena polymorpha: A Resource for Invasive Species Research.</title>
        <authorList>
            <person name="McCartney M.A."/>
            <person name="Auch B."/>
            <person name="Kono T."/>
            <person name="Mallez S."/>
            <person name="Zhang Y."/>
            <person name="Obille A."/>
            <person name="Becker A."/>
            <person name="Abrahante J.E."/>
            <person name="Garbe J."/>
            <person name="Badalamenti J.P."/>
            <person name="Herman A."/>
            <person name="Mangelson H."/>
            <person name="Liachko I."/>
            <person name="Sullivan S."/>
            <person name="Sone E.D."/>
            <person name="Koren S."/>
            <person name="Silverstein K.A.T."/>
            <person name="Beckman K.B."/>
            <person name="Gohl D.M."/>
        </authorList>
    </citation>
    <scope>NUCLEOTIDE SEQUENCE</scope>
    <source>
        <strain evidence="1">Duluth1</strain>
        <tissue evidence="1">Whole animal</tissue>
    </source>
</reference>
<sequence length="90" mass="10258">MYGLSGSCVLREGDRVTFGHPTGMRIPAGSRVRQPDSEHQFMVRNRKPLYGVTFSGKVLKPLLAIRSDNLVMKTFPLLMYWVFNNKLTPM</sequence>
<gene>
    <name evidence="1" type="ORF">DPMN_169996</name>
</gene>
<dbReference type="Proteomes" id="UP000828390">
    <property type="component" value="Unassembled WGS sequence"/>
</dbReference>
<comment type="caution">
    <text evidence="1">The sequence shown here is derived from an EMBL/GenBank/DDBJ whole genome shotgun (WGS) entry which is preliminary data.</text>
</comment>
<dbReference type="EMBL" id="JAIWYP010000009">
    <property type="protein sequence ID" value="KAH3768779.1"/>
    <property type="molecule type" value="Genomic_DNA"/>
</dbReference>
<dbReference type="AlphaFoldDB" id="A0A9D4DYQ1"/>
<organism evidence="1 2">
    <name type="scientific">Dreissena polymorpha</name>
    <name type="common">Zebra mussel</name>
    <name type="synonym">Mytilus polymorpha</name>
    <dbReference type="NCBI Taxonomy" id="45954"/>
    <lineage>
        <taxon>Eukaryota</taxon>
        <taxon>Metazoa</taxon>
        <taxon>Spiralia</taxon>
        <taxon>Lophotrochozoa</taxon>
        <taxon>Mollusca</taxon>
        <taxon>Bivalvia</taxon>
        <taxon>Autobranchia</taxon>
        <taxon>Heteroconchia</taxon>
        <taxon>Euheterodonta</taxon>
        <taxon>Imparidentia</taxon>
        <taxon>Neoheterodontei</taxon>
        <taxon>Myida</taxon>
        <taxon>Dreissenoidea</taxon>
        <taxon>Dreissenidae</taxon>
        <taxon>Dreissena</taxon>
    </lineage>
</organism>